<dbReference type="CDD" id="cd16440">
    <property type="entry name" value="beta_Kdo_transferase_KpsC_1"/>
    <property type="match status" value="1"/>
</dbReference>
<dbReference type="OrthoDB" id="543755at2"/>
<gene>
    <name evidence="1" type="ORF">CBW24_04250</name>
</gene>
<dbReference type="InterPro" id="IPR007833">
    <property type="entry name" value="Capsule_polysaccharide_synth"/>
</dbReference>
<keyword evidence="2" id="KW-1185">Reference proteome</keyword>
<dbReference type="GO" id="GO:0000271">
    <property type="term" value="P:polysaccharide biosynthetic process"/>
    <property type="evidence" value="ECO:0007669"/>
    <property type="project" value="InterPro"/>
</dbReference>
<reference evidence="1 2" key="1">
    <citation type="submission" date="2017-05" db="EMBL/GenBank/DDBJ databases">
        <title>Comparative genomic and metabolic analysis of manganese-oxidizing mechanisms in Celeribater manganoxidans DY25T: its adaption to the environment of polymetallic nodule.</title>
        <authorList>
            <person name="Wang X."/>
        </authorList>
    </citation>
    <scope>NUCLEOTIDE SEQUENCE [LARGE SCALE GENOMIC DNA]</scope>
    <source>
        <strain evidence="1 2">DY25</strain>
    </source>
</reference>
<keyword evidence="1" id="KW-0808">Transferase</keyword>
<dbReference type="GO" id="GO:0016740">
    <property type="term" value="F:transferase activity"/>
    <property type="evidence" value="ECO:0007669"/>
    <property type="project" value="UniProtKB-KW"/>
</dbReference>
<dbReference type="EMBL" id="CP021404">
    <property type="protein sequence ID" value="ATI41290.1"/>
    <property type="molecule type" value="Genomic_DNA"/>
</dbReference>
<proteinExistence type="predicted"/>
<dbReference type="AlphaFoldDB" id="A0A291LX84"/>
<sequence>MGPQTPPDPDPAGPDHSARRLHVYNAGFLTQARLRRMLALAGWQVTLGWPRRDTPDEWVGVWGRSPYAARGEAVATRRATGLLRVEDAFLRSVHPGRAGAPPLGLLLDPVGVHFDSATPSALEQLLATHPLDDTALLNRARAAMARLRVGNLSKYNDFDPNLPAPAPGYVLVVDQTAGDASIRHGGASAATFNEMLAFAQIENPGARILIKTHPETRAGYRGGHFAADPGLPGVEIYDAPAAPWALLEGATAVYTVSSQLGFEAIMAGHKPRVFGQPFYAGWGLTQDENPVPRRERRLTRAQLFAAAMILAPIWYDPFRDELCDLERAIDVLEAEVRAWREDRAGGVGYGMRAWKRGHMQRIFGHTRRLRFADAPARAAQLAAQADAPVLAWAGRVTPALDAETTARAVPLVRVEDGFLRSRGLGAQLVPPLSLVRDDLGIYYDPTRPSRLEHLITAAPALPDASTYRARSLIDRLARARLSKYNLPRPLPDLPPGHRILVPGQVEDDASIRLGCTTVATNLDLLRHARAANPGAILVYKPHPDVEAGLRPGRLSASDTEGLADVIATEADPIGLIEACDAVWTMTSLMGFEALIRGKPVTCLGAPFYAGWGLTGQAIPLPTDVAARRQARPTLEQLAHAVLIDYPRYVDPVTGNACPVEVVVDRLENAPARAHRPGPALRLLARMQGALAGHAGLWRR</sequence>
<evidence type="ECO:0000313" key="1">
    <source>
        <dbReference type="EMBL" id="ATI41290.1"/>
    </source>
</evidence>
<name>A0A291LX84_9RHOB</name>
<dbReference type="CDD" id="cd16439">
    <property type="entry name" value="beta_Kdo_transferase_KpsC_2"/>
    <property type="match status" value="1"/>
</dbReference>
<organism evidence="1 2">
    <name type="scientific">Pacificitalea manganoxidans</name>
    <dbReference type="NCBI Taxonomy" id="1411902"/>
    <lineage>
        <taxon>Bacteria</taxon>
        <taxon>Pseudomonadati</taxon>
        <taxon>Pseudomonadota</taxon>
        <taxon>Alphaproteobacteria</taxon>
        <taxon>Rhodobacterales</taxon>
        <taxon>Paracoccaceae</taxon>
        <taxon>Pacificitalea</taxon>
    </lineage>
</organism>
<evidence type="ECO:0000313" key="2">
    <source>
        <dbReference type="Proteomes" id="UP000219050"/>
    </source>
</evidence>
<dbReference type="KEGG" id="cmag:CBW24_04250"/>
<protein>
    <submittedName>
        <fullName evidence="1">Beta-3-deoxy-D-manno-oct-2-ulosonic acid transferase</fullName>
    </submittedName>
</protein>
<accession>A0A291LX84</accession>
<dbReference type="RefSeq" id="WP_097372782.1">
    <property type="nucleotide sequence ID" value="NZ_CP021404.1"/>
</dbReference>
<dbReference type="GO" id="GO:0015774">
    <property type="term" value="P:polysaccharide transport"/>
    <property type="evidence" value="ECO:0007669"/>
    <property type="project" value="InterPro"/>
</dbReference>
<dbReference type="Proteomes" id="UP000219050">
    <property type="component" value="Chromosome"/>
</dbReference>
<dbReference type="Pfam" id="PF05159">
    <property type="entry name" value="Capsule_synth"/>
    <property type="match status" value="3"/>
</dbReference>